<dbReference type="PANTHER" id="PTHR11717">
    <property type="entry name" value="LOW MOLECULAR WEIGHT PROTEIN TYROSINE PHOSPHATASE"/>
    <property type="match status" value="1"/>
</dbReference>
<evidence type="ECO:0000259" key="5">
    <source>
        <dbReference type="SMART" id="SM00226"/>
    </source>
</evidence>
<evidence type="ECO:0000256" key="3">
    <source>
        <dbReference type="ARBA" id="ARBA00022912"/>
    </source>
</evidence>
<reference evidence="6" key="1">
    <citation type="submission" date="2014-11" db="EMBL/GenBank/DDBJ databases">
        <authorList>
            <person name="Otto D Thomas"/>
            <person name="Naeem Raeece"/>
        </authorList>
    </citation>
    <scope>NUCLEOTIDE SEQUENCE</scope>
</reference>
<dbReference type="SMART" id="SM00226">
    <property type="entry name" value="LMWPc"/>
    <property type="match status" value="1"/>
</dbReference>
<feature type="active site" evidence="4">
    <location>
        <position position="16"/>
    </location>
</feature>
<protein>
    <recommendedName>
        <fullName evidence="5">Phosphotyrosine protein phosphatase I domain-containing protein</fullName>
    </recommendedName>
</protein>
<dbReference type="GO" id="GO:0004725">
    <property type="term" value="F:protein tyrosine phosphatase activity"/>
    <property type="evidence" value="ECO:0007669"/>
    <property type="project" value="InterPro"/>
</dbReference>
<gene>
    <name evidence="6" type="ORF">Cvel_21992</name>
</gene>
<dbReference type="PANTHER" id="PTHR11717:SF7">
    <property type="entry name" value="LOW MOLECULAR WEIGHT PHOSPHOTYROSINE PROTEIN PHOSPHATASE"/>
    <property type="match status" value="1"/>
</dbReference>
<feature type="active site" description="Nucleophile" evidence="4">
    <location>
        <position position="10"/>
    </location>
</feature>
<name>A0A0G4GI29_9ALVE</name>
<dbReference type="SUPFAM" id="SSF52788">
    <property type="entry name" value="Phosphotyrosine protein phosphatases I"/>
    <property type="match status" value="1"/>
</dbReference>
<evidence type="ECO:0000256" key="4">
    <source>
        <dbReference type="PIRSR" id="PIRSR617867-1"/>
    </source>
</evidence>
<accession>A0A0G4GI29</accession>
<dbReference type="InterPro" id="IPR023485">
    <property type="entry name" value="Ptyr_pPase"/>
</dbReference>
<proteinExistence type="inferred from homology"/>
<feature type="active site" description="Proton donor" evidence="4">
    <location>
        <position position="122"/>
    </location>
</feature>
<dbReference type="AlphaFoldDB" id="A0A0G4GI29"/>
<evidence type="ECO:0000256" key="1">
    <source>
        <dbReference type="ARBA" id="ARBA00011063"/>
    </source>
</evidence>
<dbReference type="Gene3D" id="3.40.50.2300">
    <property type="match status" value="1"/>
</dbReference>
<dbReference type="EMBL" id="CDMZ01001235">
    <property type="protein sequence ID" value="CEM29416.1"/>
    <property type="molecule type" value="Genomic_DNA"/>
</dbReference>
<dbReference type="VEuPathDB" id="CryptoDB:Cvel_21992"/>
<organism evidence="6">
    <name type="scientific">Chromera velia CCMP2878</name>
    <dbReference type="NCBI Taxonomy" id="1169474"/>
    <lineage>
        <taxon>Eukaryota</taxon>
        <taxon>Sar</taxon>
        <taxon>Alveolata</taxon>
        <taxon>Colpodellida</taxon>
        <taxon>Chromeraceae</taxon>
        <taxon>Chromera</taxon>
    </lineage>
</organism>
<dbReference type="Pfam" id="PF01451">
    <property type="entry name" value="LMWPc"/>
    <property type="match status" value="1"/>
</dbReference>
<comment type="similarity">
    <text evidence="1">Belongs to the low molecular weight phosphotyrosine protein phosphatase family.</text>
</comment>
<dbReference type="CDD" id="cd16343">
    <property type="entry name" value="LMWPTP"/>
    <property type="match status" value="1"/>
</dbReference>
<dbReference type="InterPro" id="IPR017867">
    <property type="entry name" value="Tyr_phospatase_low_mol_wt"/>
</dbReference>
<evidence type="ECO:0000256" key="2">
    <source>
        <dbReference type="ARBA" id="ARBA00022801"/>
    </source>
</evidence>
<keyword evidence="3" id="KW-0904">Protein phosphatase</keyword>
<dbReference type="PhylomeDB" id="A0A0G4GI29"/>
<evidence type="ECO:0000313" key="6">
    <source>
        <dbReference type="EMBL" id="CEM29416.1"/>
    </source>
</evidence>
<dbReference type="InterPro" id="IPR050438">
    <property type="entry name" value="LMW_PTPase"/>
</dbReference>
<sequence>MSITSVLFVCLGNVNRSCTAEYVLKARCPQLRSGSAGTGGHFAGDPAMSEMVRACRHRGIDITPHRARKVEGEDFSKFDLIIAMDENNLRDLLAMCPPEYHGKLRLLLRDYAPELGLKDTPDPYYEGGHDRVFECILKGVDGLVKREGF</sequence>
<dbReference type="InterPro" id="IPR036196">
    <property type="entry name" value="Ptyr_pPase_sf"/>
</dbReference>
<dbReference type="PRINTS" id="PR00719">
    <property type="entry name" value="LMWPTPASE"/>
</dbReference>
<keyword evidence="2" id="KW-0378">Hydrolase</keyword>
<feature type="domain" description="Phosphotyrosine protein phosphatase I" evidence="5">
    <location>
        <begin position="4"/>
        <end position="146"/>
    </location>
</feature>